<evidence type="ECO:0000313" key="3">
    <source>
        <dbReference type="Proteomes" id="UP001189429"/>
    </source>
</evidence>
<feature type="region of interest" description="Disordered" evidence="1">
    <location>
        <begin position="339"/>
        <end position="403"/>
    </location>
</feature>
<feature type="compositionally biased region" description="Basic residues" evidence="1">
    <location>
        <begin position="61"/>
        <end position="70"/>
    </location>
</feature>
<proteinExistence type="predicted"/>
<keyword evidence="3" id="KW-1185">Reference proteome</keyword>
<protein>
    <submittedName>
        <fullName evidence="2">Uncharacterized protein</fullName>
    </submittedName>
</protein>
<feature type="non-terminal residue" evidence="2">
    <location>
        <position position="1"/>
    </location>
</feature>
<name>A0ABN9T4D7_9DINO</name>
<feature type="compositionally biased region" description="Low complexity" evidence="1">
    <location>
        <begin position="161"/>
        <end position="180"/>
    </location>
</feature>
<evidence type="ECO:0000256" key="1">
    <source>
        <dbReference type="SAM" id="MobiDB-lite"/>
    </source>
</evidence>
<reference evidence="2" key="1">
    <citation type="submission" date="2023-10" db="EMBL/GenBank/DDBJ databases">
        <authorList>
            <person name="Chen Y."/>
            <person name="Shah S."/>
            <person name="Dougan E. K."/>
            <person name="Thang M."/>
            <person name="Chan C."/>
        </authorList>
    </citation>
    <scope>NUCLEOTIDE SEQUENCE [LARGE SCALE GENOMIC DNA]</scope>
</reference>
<comment type="caution">
    <text evidence="2">The sequence shown here is derived from an EMBL/GenBank/DDBJ whole genome shotgun (WGS) entry which is preliminary data.</text>
</comment>
<feature type="compositionally biased region" description="Basic residues" evidence="1">
    <location>
        <begin position="1"/>
        <end position="10"/>
    </location>
</feature>
<feature type="compositionally biased region" description="Basic and acidic residues" evidence="1">
    <location>
        <begin position="49"/>
        <end position="60"/>
    </location>
</feature>
<feature type="compositionally biased region" description="Low complexity" evidence="1">
    <location>
        <begin position="33"/>
        <end position="45"/>
    </location>
</feature>
<feature type="compositionally biased region" description="Gly residues" evidence="1">
    <location>
        <begin position="79"/>
        <end position="93"/>
    </location>
</feature>
<feature type="region of interest" description="Disordered" evidence="1">
    <location>
        <begin position="161"/>
        <end position="324"/>
    </location>
</feature>
<evidence type="ECO:0000313" key="2">
    <source>
        <dbReference type="EMBL" id="CAK0839882.1"/>
    </source>
</evidence>
<dbReference type="EMBL" id="CAUYUJ010014331">
    <property type="protein sequence ID" value="CAK0839882.1"/>
    <property type="molecule type" value="Genomic_DNA"/>
</dbReference>
<gene>
    <name evidence="2" type="ORF">PCOR1329_LOCUS35453</name>
</gene>
<dbReference type="Proteomes" id="UP001189429">
    <property type="component" value="Unassembled WGS sequence"/>
</dbReference>
<feature type="compositionally biased region" description="Basic residues" evidence="1">
    <location>
        <begin position="94"/>
        <end position="103"/>
    </location>
</feature>
<feature type="region of interest" description="Disordered" evidence="1">
    <location>
        <begin position="1"/>
        <end position="121"/>
    </location>
</feature>
<feature type="compositionally biased region" description="Basic and acidic residues" evidence="1">
    <location>
        <begin position="361"/>
        <end position="376"/>
    </location>
</feature>
<sequence length="422" mass="43769">RRRPRPRRRQAACSCPGPQDPEGRRGRHGGGARASLAAAGHAGQAPGPDVRHLDAREGRGRGSRGRRAHARLVLQVCGEGAGGGPGRGGGRGRAGGRRRRRGGGRGAGRDGLRGASPRPPSLTSCCDHLRARYPYVCSGPWGPPGCAACGLHVSGARLGSARAPRRAPSLRSRAVLARSPCTETSTRAPAGSLGPPEAAEAAGARGPREEPGPAPACPRHTRGRSRGGDARGSGPWCRGRPSVSLGGTLWPCPPAPRGGGPRAAIPTGKYGRRALRVVPTRLRPLRGRPRSRSPPVARASAKRGHDRDRAAGTPAVVDGGATPAASRARARVATARACGVGARSWTAERPTRRPAPRPGSPRREPAAWGRFLREGAPRGALYPRGRAATGSRPGLQTAKAWARTWPPLVVRPARSPRAALGP</sequence>
<feature type="compositionally biased region" description="Low complexity" evidence="1">
    <location>
        <begin position="188"/>
        <end position="205"/>
    </location>
</feature>
<organism evidence="2 3">
    <name type="scientific">Prorocentrum cordatum</name>
    <dbReference type="NCBI Taxonomy" id="2364126"/>
    <lineage>
        <taxon>Eukaryota</taxon>
        <taxon>Sar</taxon>
        <taxon>Alveolata</taxon>
        <taxon>Dinophyceae</taxon>
        <taxon>Prorocentrales</taxon>
        <taxon>Prorocentraceae</taxon>
        <taxon>Prorocentrum</taxon>
    </lineage>
</organism>
<accession>A0ABN9T4D7</accession>